<protein>
    <recommendedName>
        <fullName evidence="3">HTH iclR-type domain-containing protein</fullName>
    </recommendedName>
</protein>
<proteinExistence type="predicted"/>
<dbReference type="InterPro" id="IPR036388">
    <property type="entry name" value="WH-like_DNA-bd_sf"/>
</dbReference>
<evidence type="ECO:0000313" key="2">
    <source>
        <dbReference type="Proteomes" id="UP001549110"/>
    </source>
</evidence>
<evidence type="ECO:0008006" key="3">
    <source>
        <dbReference type="Google" id="ProtNLM"/>
    </source>
</evidence>
<dbReference type="RefSeq" id="WP_354297575.1">
    <property type="nucleotide sequence ID" value="NZ_JBEPLU010000001.1"/>
</dbReference>
<dbReference type="Proteomes" id="UP001549110">
    <property type="component" value="Unassembled WGS sequence"/>
</dbReference>
<accession>A0ABV2EIZ5</accession>
<organism evidence="1 2">
    <name type="scientific">Phenylobacterium koreense</name>
    <dbReference type="NCBI Taxonomy" id="266125"/>
    <lineage>
        <taxon>Bacteria</taxon>
        <taxon>Pseudomonadati</taxon>
        <taxon>Pseudomonadota</taxon>
        <taxon>Alphaproteobacteria</taxon>
        <taxon>Caulobacterales</taxon>
        <taxon>Caulobacteraceae</taxon>
        <taxon>Phenylobacterium</taxon>
    </lineage>
</organism>
<name>A0ABV2EIZ5_9CAUL</name>
<comment type="caution">
    <text evidence="1">The sequence shown here is derived from an EMBL/GenBank/DDBJ whole genome shotgun (WGS) entry which is preliminary data.</text>
</comment>
<evidence type="ECO:0000313" key="1">
    <source>
        <dbReference type="EMBL" id="MET3527028.1"/>
    </source>
</evidence>
<dbReference type="Gene3D" id="1.10.10.10">
    <property type="entry name" value="Winged helix-like DNA-binding domain superfamily/Winged helix DNA-binding domain"/>
    <property type="match status" value="1"/>
</dbReference>
<reference evidence="1 2" key="1">
    <citation type="submission" date="2024-06" db="EMBL/GenBank/DDBJ databases">
        <title>Genomic Encyclopedia of Type Strains, Phase IV (KMG-IV): sequencing the most valuable type-strain genomes for metagenomic binning, comparative biology and taxonomic classification.</title>
        <authorList>
            <person name="Goeker M."/>
        </authorList>
    </citation>
    <scope>NUCLEOTIDE SEQUENCE [LARGE SCALE GENOMIC DNA]</scope>
    <source>
        <strain evidence="1 2">DSM 17809</strain>
    </source>
</reference>
<keyword evidence="2" id="KW-1185">Reference proteome</keyword>
<dbReference type="EMBL" id="JBEPLU010000001">
    <property type="protein sequence ID" value="MET3527028.1"/>
    <property type="molecule type" value="Genomic_DNA"/>
</dbReference>
<dbReference type="SUPFAM" id="SSF46785">
    <property type="entry name" value="Winged helix' DNA-binding domain"/>
    <property type="match status" value="1"/>
</dbReference>
<gene>
    <name evidence="1" type="ORF">ABID41_002123</name>
</gene>
<dbReference type="InterPro" id="IPR036390">
    <property type="entry name" value="WH_DNA-bd_sf"/>
</dbReference>
<sequence>MNPGLSLAAVTAANDQDFGPDGRELTQGYLEQNTMRFLYRWGAQLSSTLVGLRTRFDGDLDQCLLYLVFLLAEISESLPRGPRPPPTFRRRRGLNALSLADITQIPRETTRRKLLALVERGYLIREPDGLFALGQAYSTEQFFDELKPLFWDAVRAER</sequence>